<feature type="active site" description="Proton donor/acceptor" evidence="6">
    <location>
        <position position="270"/>
    </location>
</feature>
<dbReference type="EC" id="1.4.1.1" evidence="2 5"/>
<evidence type="ECO:0000259" key="10">
    <source>
        <dbReference type="SMART" id="SM01003"/>
    </source>
</evidence>
<feature type="binding site" evidence="8">
    <location>
        <begin position="267"/>
        <end position="270"/>
    </location>
    <ligand>
        <name>NAD(+)</name>
        <dbReference type="ChEBI" id="CHEBI:57540"/>
    </ligand>
</feature>
<accession>A0A502FI40</accession>
<dbReference type="PIRSF" id="PIRSF000183">
    <property type="entry name" value="Alanine_dh"/>
    <property type="match status" value="1"/>
</dbReference>
<dbReference type="NCBIfam" id="TIGR00518">
    <property type="entry name" value="alaDH"/>
    <property type="match status" value="1"/>
</dbReference>
<keyword evidence="12" id="KW-1185">Reference proteome</keyword>
<feature type="binding site" evidence="8">
    <location>
        <begin position="239"/>
        <end position="240"/>
    </location>
    <ligand>
        <name>NAD(+)</name>
        <dbReference type="ChEBI" id="CHEBI:57540"/>
    </ligand>
</feature>
<dbReference type="SMART" id="SM01003">
    <property type="entry name" value="AlaDh_PNT_N"/>
    <property type="match status" value="1"/>
</dbReference>
<feature type="binding site" evidence="7">
    <location>
        <position position="15"/>
    </location>
    <ligand>
        <name>substrate</name>
    </ligand>
</feature>
<comment type="caution">
    <text evidence="11">The sequence shown here is derived from an EMBL/GenBank/DDBJ whole genome shotgun (WGS) entry which is preliminary data.</text>
</comment>
<feature type="binding site" evidence="8">
    <location>
        <position position="134"/>
    </location>
    <ligand>
        <name>NAD(+)</name>
        <dbReference type="ChEBI" id="CHEBI:57540"/>
    </ligand>
</feature>
<dbReference type="GO" id="GO:0042853">
    <property type="term" value="P:L-alanine catabolic process"/>
    <property type="evidence" value="ECO:0007669"/>
    <property type="project" value="InterPro"/>
</dbReference>
<organism evidence="11 12">
    <name type="scientific">Sphingomonas glacialis</name>
    <dbReference type="NCBI Taxonomy" id="658225"/>
    <lineage>
        <taxon>Bacteria</taxon>
        <taxon>Pseudomonadati</taxon>
        <taxon>Pseudomonadota</taxon>
        <taxon>Alphaproteobacteria</taxon>
        <taxon>Sphingomonadales</taxon>
        <taxon>Sphingomonadaceae</taxon>
        <taxon>Sphingomonas</taxon>
    </lineage>
</organism>
<dbReference type="CDD" id="cd05305">
    <property type="entry name" value="L-AlaDH"/>
    <property type="match status" value="1"/>
</dbReference>
<feature type="active site" description="Proton donor/acceptor" evidence="6">
    <location>
        <position position="96"/>
    </location>
</feature>
<feature type="domain" description="Alanine dehydrogenase/pyridine nucleotide transhydrogenase NAD(H)-binding" evidence="9">
    <location>
        <begin position="149"/>
        <end position="297"/>
    </location>
</feature>
<dbReference type="SMART" id="SM01002">
    <property type="entry name" value="AlaDh_PNT_C"/>
    <property type="match status" value="1"/>
</dbReference>
<dbReference type="OrthoDB" id="9804592at2"/>
<proteinExistence type="inferred from homology"/>
<dbReference type="EMBL" id="RCZC01000008">
    <property type="protein sequence ID" value="TPG49071.1"/>
    <property type="molecule type" value="Genomic_DNA"/>
</dbReference>
<feature type="binding site" evidence="8">
    <location>
        <position position="198"/>
    </location>
    <ligand>
        <name>NAD(+)</name>
        <dbReference type="ChEBI" id="CHEBI:57540"/>
    </ligand>
</feature>
<dbReference type="RefSeq" id="WP_140852014.1">
    <property type="nucleotide sequence ID" value="NZ_RCZC01000008.1"/>
</dbReference>
<evidence type="ECO:0000259" key="9">
    <source>
        <dbReference type="SMART" id="SM01002"/>
    </source>
</evidence>
<dbReference type="InterPro" id="IPR036291">
    <property type="entry name" value="NAD(P)-bd_dom_sf"/>
</dbReference>
<dbReference type="SUPFAM" id="SSF52283">
    <property type="entry name" value="Formate/glycerate dehydrogenase catalytic domain-like"/>
    <property type="match status" value="1"/>
</dbReference>
<evidence type="ECO:0000256" key="8">
    <source>
        <dbReference type="PIRSR" id="PIRSR000183-3"/>
    </source>
</evidence>
<dbReference type="FunFam" id="3.40.50.720:FF:000049">
    <property type="entry name" value="Alanine dehydrogenase"/>
    <property type="match status" value="1"/>
</dbReference>
<evidence type="ECO:0000313" key="11">
    <source>
        <dbReference type="EMBL" id="TPG49071.1"/>
    </source>
</evidence>
<feature type="binding site" evidence="7">
    <location>
        <position position="75"/>
    </location>
    <ligand>
        <name>substrate</name>
    </ligand>
</feature>
<evidence type="ECO:0000256" key="1">
    <source>
        <dbReference type="ARBA" id="ARBA00005689"/>
    </source>
</evidence>
<dbReference type="GO" id="GO:0005886">
    <property type="term" value="C:plasma membrane"/>
    <property type="evidence" value="ECO:0007669"/>
    <property type="project" value="TreeGrafter"/>
</dbReference>
<feature type="binding site" evidence="8">
    <location>
        <position position="203"/>
    </location>
    <ligand>
        <name>NAD(+)</name>
        <dbReference type="ChEBI" id="CHEBI:57540"/>
    </ligand>
</feature>
<dbReference type="Proteomes" id="UP000319931">
    <property type="component" value="Unassembled WGS sequence"/>
</dbReference>
<feature type="binding site" evidence="8">
    <location>
        <begin position="298"/>
        <end position="301"/>
    </location>
    <ligand>
        <name>NAD(+)</name>
        <dbReference type="ChEBI" id="CHEBI:57540"/>
    </ligand>
</feature>
<evidence type="ECO:0000256" key="7">
    <source>
        <dbReference type="PIRSR" id="PIRSR000183-2"/>
    </source>
</evidence>
<dbReference type="AlphaFoldDB" id="A0A502FI40"/>
<keyword evidence="3 5" id="KW-0560">Oxidoreductase</keyword>
<name>A0A502FI40_9SPHN</name>
<evidence type="ECO:0000256" key="3">
    <source>
        <dbReference type="ARBA" id="ARBA00023002"/>
    </source>
</evidence>
<dbReference type="GO" id="GO:0000166">
    <property type="term" value="F:nucleotide binding"/>
    <property type="evidence" value="ECO:0007669"/>
    <property type="project" value="UniProtKB-KW"/>
</dbReference>
<dbReference type="Pfam" id="PF05222">
    <property type="entry name" value="AlaDh_PNT_N"/>
    <property type="match status" value="1"/>
</dbReference>
<comment type="catalytic activity">
    <reaction evidence="5">
        <text>L-alanine + NAD(+) + H2O = pyruvate + NH4(+) + NADH + H(+)</text>
        <dbReference type="Rhea" id="RHEA:18405"/>
        <dbReference type="ChEBI" id="CHEBI:15361"/>
        <dbReference type="ChEBI" id="CHEBI:15377"/>
        <dbReference type="ChEBI" id="CHEBI:15378"/>
        <dbReference type="ChEBI" id="CHEBI:28938"/>
        <dbReference type="ChEBI" id="CHEBI:57540"/>
        <dbReference type="ChEBI" id="CHEBI:57945"/>
        <dbReference type="ChEBI" id="CHEBI:57972"/>
        <dbReference type="EC" id="1.4.1.1"/>
    </reaction>
</comment>
<reference evidence="11 12" key="1">
    <citation type="journal article" date="2019" name="Environ. Microbiol.">
        <title>Species interactions and distinct microbial communities in high Arctic permafrost affected cryosols are associated with the CH4 and CO2 gas fluxes.</title>
        <authorList>
            <person name="Altshuler I."/>
            <person name="Hamel J."/>
            <person name="Turney S."/>
            <person name="Magnuson E."/>
            <person name="Levesque R."/>
            <person name="Greer C."/>
            <person name="Whyte L.G."/>
        </authorList>
    </citation>
    <scope>NUCLEOTIDE SEQUENCE [LARGE SCALE GENOMIC DNA]</scope>
    <source>
        <strain evidence="11 12">E6.1</strain>
    </source>
</reference>
<dbReference type="InterPro" id="IPR007698">
    <property type="entry name" value="AlaDH/PNT_NAD(H)-bd"/>
</dbReference>
<evidence type="ECO:0000313" key="12">
    <source>
        <dbReference type="Proteomes" id="UP000319931"/>
    </source>
</evidence>
<keyword evidence="4 5" id="KW-0520">NAD</keyword>
<dbReference type="PANTHER" id="PTHR42795">
    <property type="entry name" value="ALANINE DEHYDROGENASE"/>
    <property type="match status" value="1"/>
</dbReference>
<keyword evidence="8" id="KW-0547">Nucleotide-binding</keyword>
<dbReference type="Pfam" id="PF01262">
    <property type="entry name" value="AlaDh_PNT_C"/>
    <property type="match status" value="1"/>
</dbReference>
<gene>
    <name evidence="11" type="primary">ald</name>
    <name evidence="11" type="ORF">EAH76_19820</name>
</gene>
<sequence length="368" mass="38153">MRIGVPKEIKNHEYRVGLTPPSVSDLVAAGHSVAVETGAGLGIDFEDQDYVAAGATILPDAASVFAQSDMIVKVKEPQASEIALLEPRHLLFTYLHLAADKPQAEGLMKSGATCIAYETVTAADRSLPLLKPMSEVAGRMSIQVGAHYLEKEQGGRGILLGGVPGVAPAKVAILGGGVSGVNAAQMAVGMRADVTIYDISNARLAELDMFFGSQIKTAYASRAAIAAAVKNAHLVIGAVLVPGAAAPKLVTRDMLKTMKRGSVLVDIAIDQGGCFETSHATTHEDPVFEVDGVIHYCVANMPGAVARTSAFALNNATLPFVLKLATLGAEGAMAADAHLANGLNVSAGKIRHQAVADALDLPFEAWAG</sequence>
<evidence type="ECO:0000256" key="4">
    <source>
        <dbReference type="ARBA" id="ARBA00023027"/>
    </source>
</evidence>
<dbReference type="GO" id="GO:0000286">
    <property type="term" value="F:alanine dehydrogenase activity"/>
    <property type="evidence" value="ECO:0007669"/>
    <property type="project" value="UniProtKB-UniRule"/>
</dbReference>
<dbReference type="Gene3D" id="3.40.50.720">
    <property type="entry name" value="NAD(P)-binding Rossmann-like Domain"/>
    <property type="match status" value="2"/>
</dbReference>
<evidence type="ECO:0000256" key="6">
    <source>
        <dbReference type="PIRSR" id="PIRSR000183-1"/>
    </source>
</evidence>
<dbReference type="InterPro" id="IPR008141">
    <property type="entry name" value="Ala_DH"/>
</dbReference>
<dbReference type="InterPro" id="IPR007886">
    <property type="entry name" value="AlaDH/PNT_N"/>
</dbReference>
<protein>
    <recommendedName>
        <fullName evidence="2 5">Alanine dehydrogenase</fullName>
        <ecNumber evidence="2 5">1.4.1.1</ecNumber>
    </recommendedName>
</protein>
<feature type="domain" description="Alanine dehydrogenase/pyridine nucleotide transhydrogenase N-terminal" evidence="10">
    <location>
        <begin position="4"/>
        <end position="137"/>
    </location>
</feature>
<evidence type="ECO:0000256" key="2">
    <source>
        <dbReference type="ARBA" id="ARBA00012897"/>
    </source>
</evidence>
<comment type="similarity">
    <text evidence="1 5">Belongs to the AlaDH/PNT family.</text>
</comment>
<dbReference type="PANTHER" id="PTHR42795:SF1">
    <property type="entry name" value="ALANINE DEHYDROGENASE"/>
    <property type="match status" value="1"/>
</dbReference>
<evidence type="ECO:0000256" key="5">
    <source>
        <dbReference type="PIRNR" id="PIRNR000183"/>
    </source>
</evidence>
<dbReference type="SUPFAM" id="SSF51735">
    <property type="entry name" value="NAD(P)-binding Rossmann-fold domains"/>
    <property type="match status" value="1"/>
</dbReference>